<name>A0A4Q2RAR8_9HYPH</name>
<protein>
    <submittedName>
        <fullName evidence="2">Antibiotic biosynthesis monooxygenase</fullName>
    </submittedName>
</protein>
<accession>A0A4Q2RAR8</accession>
<dbReference type="SUPFAM" id="SSF54909">
    <property type="entry name" value="Dimeric alpha+beta barrel"/>
    <property type="match status" value="1"/>
</dbReference>
<reference evidence="2 3" key="2">
    <citation type="submission" date="2019-02" db="EMBL/GenBank/DDBJ databases">
        <title>'Lichenibacterium ramalinii' gen. nov. sp. nov., 'Lichenibacterium minor' gen. nov. sp. nov.</title>
        <authorList>
            <person name="Pankratov T."/>
        </authorList>
    </citation>
    <scope>NUCLEOTIDE SEQUENCE [LARGE SCALE GENOMIC DNA]</scope>
    <source>
        <strain evidence="2 3">RmlP001</strain>
    </source>
</reference>
<proteinExistence type="predicted"/>
<evidence type="ECO:0000313" key="2">
    <source>
        <dbReference type="EMBL" id="RYB03263.1"/>
    </source>
</evidence>
<dbReference type="GO" id="GO:0004497">
    <property type="term" value="F:monooxygenase activity"/>
    <property type="evidence" value="ECO:0007669"/>
    <property type="project" value="UniProtKB-KW"/>
</dbReference>
<dbReference type="Gene3D" id="3.30.70.100">
    <property type="match status" value="1"/>
</dbReference>
<keyword evidence="3" id="KW-1185">Reference proteome</keyword>
<keyword evidence="2" id="KW-0560">Oxidoreductase</keyword>
<dbReference type="OrthoDB" id="9804891at2"/>
<dbReference type="InterPro" id="IPR011008">
    <property type="entry name" value="Dimeric_a/b-barrel"/>
</dbReference>
<sequence length="103" mass="10654">MAERIAWSTFDALPGREAEVAAFLQACRDGIAGEPGTTAFYALETGPGRYATFAVFADDAAFEAHVRGPTADAVRGRAAALFTAQPAIVQATVVATKAAAPRP</sequence>
<dbReference type="RefSeq" id="WP_129220548.1">
    <property type="nucleotide sequence ID" value="NZ_QYBC01000015.1"/>
</dbReference>
<evidence type="ECO:0000259" key="1">
    <source>
        <dbReference type="Pfam" id="PF03992"/>
    </source>
</evidence>
<organism evidence="2 3">
    <name type="scientific">Lichenibacterium ramalinae</name>
    <dbReference type="NCBI Taxonomy" id="2316527"/>
    <lineage>
        <taxon>Bacteria</taxon>
        <taxon>Pseudomonadati</taxon>
        <taxon>Pseudomonadota</taxon>
        <taxon>Alphaproteobacteria</taxon>
        <taxon>Hyphomicrobiales</taxon>
        <taxon>Lichenihabitantaceae</taxon>
        <taxon>Lichenibacterium</taxon>
    </lineage>
</organism>
<keyword evidence="2" id="KW-0503">Monooxygenase</keyword>
<feature type="domain" description="ABM" evidence="1">
    <location>
        <begin position="9"/>
        <end position="73"/>
    </location>
</feature>
<dbReference type="AlphaFoldDB" id="A0A4Q2RAR8"/>
<dbReference type="Pfam" id="PF03992">
    <property type="entry name" value="ABM"/>
    <property type="match status" value="1"/>
</dbReference>
<dbReference type="EMBL" id="QYBC01000015">
    <property type="protein sequence ID" value="RYB03263.1"/>
    <property type="molecule type" value="Genomic_DNA"/>
</dbReference>
<evidence type="ECO:0000313" key="3">
    <source>
        <dbReference type="Proteomes" id="UP000289411"/>
    </source>
</evidence>
<dbReference type="InterPro" id="IPR007138">
    <property type="entry name" value="ABM_dom"/>
</dbReference>
<gene>
    <name evidence="2" type="ORF">D3272_17725</name>
</gene>
<reference evidence="2 3" key="1">
    <citation type="submission" date="2018-09" db="EMBL/GenBank/DDBJ databases">
        <authorList>
            <person name="Grouzdev D.S."/>
            <person name="Krutkina M.S."/>
        </authorList>
    </citation>
    <scope>NUCLEOTIDE SEQUENCE [LARGE SCALE GENOMIC DNA]</scope>
    <source>
        <strain evidence="2 3">RmlP001</strain>
    </source>
</reference>
<dbReference type="Proteomes" id="UP000289411">
    <property type="component" value="Unassembled WGS sequence"/>
</dbReference>
<comment type="caution">
    <text evidence="2">The sequence shown here is derived from an EMBL/GenBank/DDBJ whole genome shotgun (WGS) entry which is preliminary data.</text>
</comment>